<evidence type="ECO:0000313" key="1">
    <source>
        <dbReference type="EMBL" id="KAJ7743023.1"/>
    </source>
</evidence>
<dbReference type="Proteomes" id="UP001215280">
    <property type="component" value="Unassembled WGS sequence"/>
</dbReference>
<protein>
    <submittedName>
        <fullName evidence="1">Uncharacterized protein</fullName>
    </submittedName>
</protein>
<sequence length="179" mass="19544">MMHMGVTRYRLLNMTHSQFRNDGHANYTTWIHSGDTPKLPTSNVLHQSIVLHRHLQSAAEPLEDGQDIAKYRNGQAYGVGLPAPSPTVVMSAEYEAGRLGSYICLLDTNYSTESEVPIRLSPSNIQRGFPSSRPDVEGTSPQKLLAESDDFGFRIGATAFATDIITKIDTPGITAGIPT</sequence>
<reference evidence="1" key="1">
    <citation type="submission" date="2023-03" db="EMBL/GenBank/DDBJ databases">
        <title>Massive genome expansion in bonnet fungi (Mycena s.s.) driven by repeated elements and novel gene families across ecological guilds.</title>
        <authorList>
            <consortium name="Lawrence Berkeley National Laboratory"/>
            <person name="Harder C.B."/>
            <person name="Miyauchi S."/>
            <person name="Viragh M."/>
            <person name="Kuo A."/>
            <person name="Thoen E."/>
            <person name="Andreopoulos B."/>
            <person name="Lu D."/>
            <person name="Skrede I."/>
            <person name="Drula E."/>
            <person name="Henrissat B."/>
            <person name="Morin E."/>
            <person name="Kohler A."/>
            <person name="Barry K."/>
            <person name="LaButti K."/>
            <person name="Morin E."/>
            <person name="Salamov A."/>
            <person name="Lipzen A."/>
            <person name="Mereny Z."/>
            <person name="Hegedus B."/>
            <person name="Baldrian P."/>
            <person name="Stursova M."/>
            <person name="Weitz H."/>
            <person name="Taylor A."/>
            <person name="Grigoriev I.V."/>
            <person name="Nagy L.G."/>
            <person name="Martin F."/>
            <person name="Kauserud H."/>
        </authorList>
    </citation>
    <scope>NUCLEOTIDE SEQUENCE</scope>
    <source>
        <strain evidence="1">CBHHK188m</strain>
    </source>
</reference>
<evidence type="ECO:0000313" key="2">
    <source>
        <dbReference type="Proteomes" id="UP001215280"/>
    </source>
</evidence>
<accession>A0AAD7N3K9</accession>
<proteinExistence type="predicted"/>
<gene>
    <name evidence="1" type="ORF">DFH07DRAFT_777516</name>
</gene>
<organism evidence="1 2">
    <name type="scientific">Mycena maculata</name>
    <dbReference type="NCBI Taxonomy" id="230809"/>
    <lineage>
        <taxon>Eukaryota</taxon>
        <taxon>Fungi</taxon>
        <taxon>Dikarya</taxon>
        <taxon>Basidiomycota</taxon>
        <taxon>Agaricomycotina</taxon>
        <taxon>Agaricomycetes</taxon>
        <taxon>Agaricomycetidae</taxon>
        <taxon>Agaricales</taxon>
        <taxon>Marasmiineae</taxon>
        <taxon>Mycenaceae</taxon>
        <taxon>Mycena</taxon>
    </lineage>
</organism>
<comment type="caution">
    <text evidence="1">The sequence shown here is derived from an EMBL/GenBank/DDBJ whole genome shotgun (WGS) entry which is preliminary data.</text>
</comment>
<dbReference type="EMBL" id="JARJLG010000114">
    <property type="protein sequence ID" value="KAJ7743023.1"/>
    <property type="molecule type" value="Genomic_DNA"/>
</dbReference>
<keyword evidence="2" id="KW-1185">Reference proteome</keyword>
<dbReference type="AlphaFoldDB" id="A0AAD7N3K9"/>
<name>A0AAD7N3K9_9AGAR</name>